<evidence type="ECO:0000256" key="10">
    <source>
        <dbReference type="ARBA" id="ARBA00047554"/>
    </source>
</evidence>
<evidence type="ECO:0000256" key="5">
    <source>
        <dbReference type="ARBA" id="ARBA00022630"/>
    </source>
</evidence>
<keyword evidence="9 11" id="KW-0627">Porphyrin biosynthesis</keyword>
<comment type="subcellular location">
    <subcellularLocation>
        <location evidence="11">Mitochondrion inner membrane</location>
    </subcellularLocation>
</comment>
<organism evidence="14 15">
    <name type="scientific">Choiromyces venosus 120613-1</name>
    <dbReference type="NCBI Taxonomy" id="1336337"/>
    <lineage>
        <taxon>Eukaryota</taxon>
        <taxon>Fungi</taxon>
        <taxon>Dikarya</taxon>
        <taxon>Ascomycota</taxon>
        <taxon>Pezizomycotina</taxon>
        <taxon>Pezizomycetes</taxon>
        <taxon>Pezizales</taxon>
        <taxon>Tuberaceae</taxon>
        <taxon>Choiromyces</taxon>
    </lineage>
</organism>
<keyword evidence="8 11" id="KW-0350">Heme biosynthesis</keyword>
<dbReference type="Gene3D" id="3.50.50.60">
    <property type="entry name" value="FAD/NAD(P)-binding domain"/>
    <property type="match status" value="1"/>
</dbReference>
<protein>
    <recommendedName>
        <fullName evidence="4 11">Protoporphyrinogen oxidase</fullName>
        <ecNumber evidence="4 11">1.3.3.4</ecNumber>
    </recommendedName>
</protein>
<dbReference type="UniPathway" id="UPA00251">
    <property type="reaction ID" value="UER00324"/>
</dbReference>
<evidence type="ECO:0000256" key="2">
    <source>
        <dbReference type="ARBA" id="ARBA00005073"/>
    </source>
</evidence>
<dbReference type="GO" id="GO:0005743">
    <property type="term" value="C:mitochondrial inner membrane"/>
    <property type="evidence" value="ECO:0007669"/>
    <property type="project" value="UniProtKB-SubCell"/>
</dbReference>
<comment type="similarity">
    <text evidence="3 11">Belongs to the protoporphyrinogen/coproporphyrinogen oxidase family. Protoporphyrinogen oxidase subfamily.</text>
</comment>
<feature type="compositionally biased region" description="Basic residues" evidence="12">
    <location>
        <begin position="28"/>
        <end position="37"/>
    </location>
</feature>
<dbReference type="InterPro" id="IPR036188">
    <property type="entry name" value="FAD/NAD-bd_sf"/>
</dbReference>
<dbReference type="OrthoDB" id="438553at2759"/>
<dbReference type="Proteomes" id="UP000276215">
    <property type="component" value="Unassembled WGS sequence"/>
</dbReference>
<dbReference type="GO" id="GO:0006782">
    <property type="term" value="P:protoporphyrinogen IX biosynthetic process"/>
    <property type="evidence" value="ECO:0007669"/>
    <property type="project" value="UniProtKB-UniRule"/>
</dbReference>
<dbReference type="GO" id="GO:0004729">
    <property type="term" value="F:oxygen-dependent protoporphyrinogen oxidase activity"/>
    <property type="evidence" value="ECO:0007669"/>
    <property type="project" value="UniProtKB-UniRule"/>
</dbReference>
<dbReference type="EC" id="1.3.3.4" evidence="4 11"/>
<evidence type="ECO:0000256" key="3">
    <source>
        <dbReference type="ARBA" id="ARBA00010551"/>
    </source>
</evidence>
<dbReference type="InterPro" id="IPR002937">
    <property type="entry name" value="Amino_oxidase"/>
</dbReference>
<keyword evidence="5 11" id="KW-0285">Flavoprotein</keyword>
<dbReference type="PANTHER" id="PTHR42923:SF3">
    <property type="entry name" value="PROTOPORPHYRINOGEN OXIDASE"/>
    <property type="match status" value="1"/>
</dbReference>
<evidence type="ECO:0000256" key="7">
    <source>
        <dbReference type="ARBA" id="ARBA00023002"/>
    </source>
</evidence>
<evidence type="ECO:0000256" key="9">
    <source>
        <dbReference type="ARBA" id="ARBA00023244"/>
    </source>
</evidence>
<evidence type="ECO:0000256" key="12">
    <source>
        <dbReference type="SAM" id="MobiDB-lite"/>
    </source>
</evidence>
<evidence type="ECO:0000313" key="14">
    <source>
        <dbReference type="EMBL" id="RPA94850.1"/>
    </source>
</evidence>
<dbReference type="InterPro" id="IPR050464">
    <property type="entry name" value="Zeta_carotene_desat/Oxidored"/>
</dbReference>
<dbReference type="SUPFAM" id="SSF51905">
    <property type="entry name" value="FAD/NAD(P)-binding domain"/>
    <property type="match status" value="1"/>
</dbReference>
<comment type="function">
    <text evidence="1 11">Catalyzes the 6-electron oxidation of protoporphyrinogen-IX to form protoporphyrin-IX.</text>
</comment>
<comment type="cofactor">
    <cofactor evidence="11">
        <name>FAD</name>
        <dbReference type="ChEBI" id="CHEBI:57692"/>
    </cofactor>
    <text evidence="11">Binds 1 FAD per subunit.</text>
</comment>
<comment type="catalytic activity">
    <reaction evidence="10 11">
        <text>protoporphyrinogen IX + 3 O2 = protoporphyrin IX + 3 H2O2</text>
        <dbReference type="Rhea" id="RHEA:25576"/>
        <dbReference type="ChEBI" id="CHEBI:15379"/>
        <dbReference type="ChEBI" id="CHEBI:16240"/>
        <dbReference type="ChEBI" id="CHEBI:57306"/>
        <dbReference type="ChEBI" id="CHEBI:57307"/>
        <dbReference type="EC" id="1.3.3.4"/>
    </reaction>
</comment>
<gene>
    <name evidence="14" type="ORF">L873DRAFT_1837427</name>
</gene>
<comment type="pathway">
    <text evidence="2 11">Porphyrin-containing compound metabolism; protoporphyrin-IX biosynthesis; protoporphyrin-IX from protoporphyrinogen-IX: step 1/1.</text>
</comment>
<proteinExistence type="inferred from homology"/>
<feature type="domain" description="Amine oxidase" evidence="13">
    <location>
        <begin position="68"/>
        <end position="537"/>
    </location>
</feature>
<keyword evidence="15" id="KW-1185">Reference proteome</keyword>
<keyword evidence="7 11" id="KW-0560">Oxidoreductase</keyword>
<evidence type="ECO:0000256" key="4">
    <source>
        <dbReference type="ARBA" id="ARBA00012867"/>
    </source>
</evidence>
<dbReference type="AlphaFoldDB" id="A0A3N4JEI9"/>
<feature type="compositionally biased region" description="Low complexity" evidence="12">
    <location>
        <begin position="18"/>
        <end position="27"/>
    </location>
</feature>
<dbReference type="SUPFAM" id="SSF54373">
    <property type="entry name" value="FAD-linked reductases, C-terminal domain"/>
    <property type="match status" value="1"/>
</dbReference>
<reference evidence="14 15" key="1">
    <citation type="journal article" date="2018" name="Nat. Ecol. Evol.">
        <title>Pezizomycetes genomes reveal the molecular basis of ectomycorrhizal truffle lifestyle.</title>
        <authorList>
            <person name="Murat C."/>
            <person name="Payen T."/>
            <person name="Noel B."/>
            <person name="Kuo A."/>
            <person name="Morin E."/>
            <person name="Chen J."/>
            <person name="Kohler A."/>
            <person name="Krizsan K."/>
            <person name="Balestrini R."/>
            <person name="Da Silva C."/>
            <person name="Montanini B."/>
            <person name="Hainaut M."/>
            <person name="Levati E."/>
            <person name="Barry K.W."/>
            <person name="Belfiori B."/>
            <person name="Cichocki N."/>
            <person name="Clum A."/>
            <person name="Dockter R.B."/>
            <person name="Fauchery L."/>
            <person name="Guy J."/>
            <person name="Iotti M."/>
            <person name="Le Tacon F."/>
            <person name="Lindquist E.A."/>
            <person name="Lipzen A."/>
            <person name="Malagnac F."/>
            <person name="Mello A."/>
            <person name="Molinier V."/>
            <person name="Miyauchi S."/>
            <person name="Poulain J."/>
            <person name="Riccioni C."/>
            <person name="Rubini A."/>
            <person name="Sitrit Y."/>
            <person name="Splivallo R."/>
            <person name="Traeger S."/>
            <person name="Wang M."/>
            <person name="Zifcakova L."/>
            <person name="Wipf D."/>
            <person name="Zambonelli A."/>
            <person name="Paolocci F."/>
            <person name="Nowrousian M."/>
            <person name="Ottonello S."/>
            <person name="Baldrian P."/>
            <person name="Spatafora J.W."/>
            <person name="Henrissat B."/>
            <person name="Nagy L.G."/>
            <person name="Aury J.M."/>
            <person name="Wincker P."/>
            <person name="Grigoriev I.V."/>
            <person name="Bonfante P."/>
            <person name="Martin F.M."/>
        </authorList>
    </citation>
    <scope>NUCLEOTIDE SEQUENCE [LARGE SCALE GENOMIC DNA]</scope>
    <source>
        <strain evidence="14 15">120613-1</strain>
    </source>
</reference>
<dbReference type="STRING" id="1336337.A0A3N4JEI9"/>
<evidence type="ECO:0000259" key="13">
    <source>
        <dbReference type="Pfam" id="PF01593"/>
    </source>
</evidence>
<keyword evidence="6 11" id="KW-0274">FAD</keyword>
<name>A0A3N4JEI9_9PEZI</name>
<evidence type="ECO:0000313" key="15">
    <source>
        <dbReference type="Proteomes" id="UP000276215"/>
    </source>
</evidence>
<accession>A0A3N4JEI9</accession>
<sequence length="561" mass="61498">MHPMVKPQKHRLLIPSSLSPASSVRSSRTTHSHRQTSLRYLHRTTPTGTIESVAVLGSLYTSCMCGGITGLSAAWYLSKLAPSVPVTLYEKLDRLGGWLHTKRVESEDGIIQFEQGPRTIRPWTVSGLVTIDMIRQLDLEKELILISKNSPAAKNRFIYFPDRLNQLPNSLLSVLLSPNLPVMKGVLSGVLAEPFRKRRPADLTDESVGSFISRRFNKALANNLVSAGLHGIYAGDIDQLSAKSLFPRFWMAEEHGSLIRSALSNKTMETEGDQTTRAELRDDNVGICGRMEGTSVYSFKNGIETLSLALARDLEKSPNVTIKTGAKLDNIDYVKTQGLPINITEGTNKAASYSHVISTLFAPSLNSLLPTPLQSPSLASVQAVTVLVVNLYYRTPNLLPVQGFGYLIPRSVPDSENPEKALGVIFDSDTTPSPGTKVTVMMGGHYWQGRTSYPDQHEAVKMAITLLQRHLRITETPALTNVTLQKDCIPQYTVGHDERMETAHEDLIGFNGRLSVAGNSYSGVGLNDCVRSARDVVKGLLSGSSLTGLDGFKDKQWVSLK</sequence>
<evidence type="ECO:0000256" key="8">
    <source>
        <dbReference type="ARBA" id="ARBA00023133"/>
    </source>
</evidence>
<evidence type="ECO:0000256" key="11">
    <source>
        <dbReference type="RuleBase" id="RU367069"/>
    </source>
</evidence>
<evidence type="ECO:0000256" key="6">
    <source>
        <dbReference type="ARBA" id="ARBA00022827"/>
    </source>
</evidence>
<dbReference type="EMBL" id="ML120432">
    <property type="protein sequence ID" value="RPA94850.1"/>
    <property type="molecule type" value="Genomic_DNA"/>
</dbReference>
<feature type="region of interest" description="Disordered" evidence="12">
    <location>
        <begin position="18"/>
        <end position="37"/>
    </location>
</feature>
<dbReference type="Pfam" id="PF01593">
    <property type="entry name" value="Amino_oxidase"/>
    <property type="match status" value="1"/>
</dbReference>
<dbReference type="NCBIfam" id="TIGR00562">
    <property type="entry name" value="proto_IX_ox"/>
    <property type="match status" value="1"/>
</dbReference>
<dbReference type="InterPro" id="IPR004572">
    <property type="entry name" value="Protoporphyrinogen_oxidase"/>
</dbReference>
<dbReference type="PANTHER" id="PTHR42923">
    <property type="entry name" value="PROTOPORPHYRINOGEN OXIDASE"/>
    <property type="match status" value="1"/>
</dbReference>
<evidence type="ECO:0000256" key="1">
    <source>
        <dbReference type="ARBA" id="ARBA00002600"/>
    </source>
</evidence>